<proteinExistence type="predicted"/>
<dbReference type="EMBL" id="CAMGYJ010000010">
    <property type="protein sequence ID" value="CAI0555175.1"/>
    <property type="molecule type" value="Genomic_DNA"/>
</dbReference>
<dbReference type="AlphaFoldDB" id="A0AAV0RBY0"/>
<organism evidence="2 3">
    <name type="scientific">Linum tenue</name>
    <dbReference type="NCBI Taxonomy" id="586396"/>
    <lineage>
        <taxon>Eukaryota</taxon>
        <taxon>Viridiplantae</taxon>
        <taxon>Streptophyta</taxon>
        <taxon>Embryophyta</taxon>
        <taxon>Tracheophyta</taxon>
        <taxon>Spermatophyta</taxon>
        <taxon>Magnoliopsida</taxon>
        <taxon>eudicotyledons</taxon>
        <taxon>Gunneridae</taxon>
        <taxon>Pentapetalae</taxon>
        <taxon>rosids</taxon>
        <taxon>fabids</taxon>
        <taxon>Malpighiales</taxon>
        <taxon>Linaceae</taxon>
        <taxon>Linum</taxon>
    </lineage>
</organism>
<keyword evidence="3" id="KW-1185">Reference proteome</keyword>
<accession>A0AAV0RBY0</accession>
<protein>
    <submittedName>
        <fullName evidence="2">Uncharacterized protein</fullName>
    </submittedName>
</protein>
<evidence type="ECO:0000313" key="3">
    <source>
        <dbReference type="Proteomes" id="UP001154282"/>
    </source>
</evidence>
<gene>
    <name evidence="2" type="ORF">LITE_LOCUS47493</name>
</gene>
<evidence type="ECO:0000256" key="1">
    <source>
        <dbReference type="SAM" id="MobiDB-lite"/>
    </source>
</evidence>
<feature type="compositionally biased region" description="Pro residues" evidence="1">
    <location>
        <begin position="1"/>
        <end position="11"/>
    </location>
</feature>
<comment type="caution">
    <text evidence="2">The sequence shown here is derived from an EMBL/GenBank/DDBJ whole genome shotgun (WGS) entry which is preliminary data.</text>
</comment>
<reference evidence="2" key="1">
    <citation type="submission" date="2022-08" db="EMBL/GenBank/DDBJ databases">
        <authorList>
            <person name="Gutierrez-Valencia J."/>
        </authorList>
    </citation>
    <scope>NUCLEOTIDE SEQUENCE</scope>
</reference>
<dbReference type="Proteomes" id="UP001154282">
    <property type="component" value="Unassembled WGS sequence"/>
</dbReference>
<evidence type="ECO:0000313" key="2">
    <source>
        <dbReference type="EMBL" id="CAI0555175.1"/>
    </source>
</evidence>
<feature type="region of interest" description="Disordered" evidence="1">
    <location>
        <begin position="1"/>
        <end position="27"/>
    </location>
</feature>
<sequence length="65" mass="7324">MLSPSRKPPPLNSGNSSKSRRNPRPQLPEQFEIHDHVLLLLQWSNFSFCCSQFLTGIVTFLAAAL</sequence>
<name>A0AAV0RBY0_9ROSI</name>